<reference evidence="2" key="1">
    <citation type="journal article" date="2023" name="Commun. Biol.">
        <title>Genome analysis of Parmales, the sister group of diatoms, reveals the evolutionary specialization of diatoms from phago-mixotrophs to photoautotrophs.</title>
        <authorList>
            <person name="Ban H."/>
            <person name="Sato S."/>
            <person name="Yoshikawa S."/>
            <person name="Yamada K."/>
            <person name="Nakamura Y."/>
            <person name="Ichinomiya M."/>
            <person name="Sato N."/>
            <person name="Blanc-Mathieu R."/>
            <person name="Endo H."/>
            <person name="Kuwata A."/>
            <person name="Ogata H."/>
        </authorList>
    </citation>
    <scope>NUCLEOTIDE SEQUENCE [LARGE SCALE GENOMIC DNA]</scope>
</reference>
<organism evidence="1 2">
    <name type="scientific">Triparma laevis f. inornata</name>
    <dbReference type="NCBI Taxonomy" id="1714386"/>
    <lineage>
        <taxon>Eukaryota</taxon>
        <taxon>Sar</taxon>
        <taxon>Stramenopiles</taxon>
        <taxon>Ochrophyta</taxon>
        <taxon>Bolidophyceae</taxon>
        <taxon>Parmales</taxon>
        <taxon>Triparmaceae</taxon>
        <taxon>Triparma</taxon>
    </lineage>
</organism>
<protein>
    <submittedName>
        <fullName evidence="1">Uncharacterized protein</fullName>
    </submittedName>
</protein>
<comment type="caution">
    <text evidence="1">The sequence shown here is derived from an EMBL/GenBank/DDBJ whole genome shotgun (WGS) entry which is preliminary data.</text>
</comment>
<gene>
    <name evidence="1" type="ORF">TL16_g06500</name>
</gene>
<sequence>MLVVGGSRQEVCIHPDSVWKRTYACVPFGLWRRSGYPTGDSGEKDNLKAAKKLFGKFRDDYLRCLIEAHFQDNSNVRLLEYESPVLVKPTVHGSIFKYPKVNNDGSTHKKNLAYSSSETLESYEANLQNLLLLDAEIGGT</sequence>
<evidence type="ECO:0000313" key="1">
    <source>
        <dbReference type="EMBL" id="GMH74569.1"/>
    </source>
</evidence>
<evidence type="ECO:0000313" key="2">
    <source>
        <dbReference type="Proteomes" id="UP001162640"/>
    </source>
</evidence>
<dbReference type="AlphaFoldDB" id="A0A9W7EAS9"/>
<proteinExistence type="predicted"/>
<dbReference type="EMBL" id="BLQM01000197">
    <property type="protein sequence ID" value="GMH74569.1"/>
    <property type="molecule type" value="Genomic_DNA"/>
</dbReference>
<name>A0A9W7EAS9_9STRA</name>
<accession>A0A9W7EAS9</accession>
<dbReference type="Proteomes" id="UP001162640">
    <property type="component" value="Unassembled WGS sequence"/>
</dbReference>